<gene>
    <name evidence="2" type="ORF">GBAR_LOCUS22735</name>
</gene>
<dbReference type="Proteomes" id="UP001174909">
    <property type="component" value="Unassembled WGS sequence"/>
</dbReference>
<feature type="compositionally biased region" description="Basic residues" evidence="1">
    <location>
        <begin position="92"/>
        <end position="102"/>
    </location>
</feature>
<accession>A0AA35T341</accession>
<protein>
    <submittedName>
        <fullName evidence="2">Uncharacterized protein</fullName>
    </submittedName>
</protein>
<feature type="compositionally biased region" description="Polar residues" evidence="1">
    <location>
        <begin position="50"/>
        <end position="63"/>
    </location>
</feature>
<sequence>MAEEPEGMEADVVVEDMDQTSLTSSAPTSVIVNVTGENATGDSDMDRTASPISHSPSNSTQFQAADVGRLLAVQRLAGHNELRQTYSEPGLKKKVQRVKQHNRLSPVPRRTDLNKTLSVGSSLDSAAVPGSSGSSSWRQSTSASSLYASPHSPHSPSSSTTPHCESPSSQYEEGGAGGRAEEMSGITMATQIPPGLAAAARVCRQIKASSV</sequence>
<dbReference type="EMBL" id="CASHTH010003148">
    <property type="protein sequence ID" value="CAI8040895.1"/>
    <property type="molecule type" value="Genomic_DNA"/>
</dbReference>
<keyword evidence="3" id="KW-1185">Reference proteome</keyword>
<evidence type="ECO:0000313" key="3">
    <source>
        <dbReference type="Proteomes" id="UP001174909"/>
    </source>
</evidence>
<feature type="compositionally biased region" description="Acidic residues" evidence="1">
    <location>
        <begin position="1"/>
        <end position="18"/>
    </location>
</feature>
<feature type="region of interest" description="Disordered" evidence="1">
    <location>
        <begin position="83"/>
        <end position="188"/>
    </location>
</feature>
<proteinExistence type="predicted"/>
<name>A0AA35T341_GEOBA</name>
<comment type="caution">
    <text evidence="2">The sequence shown here is derived from an EMBL/GenBank/DDBJ whole genome shotgun (WGS) entry which is preliminary data.</text>
</comment>
<dbReference type="AlphaFoldDB" id="A0AA35T341"/>
<evidence type="ECO:0000256" key="1">
    <source>
        <dbReference type="SAM" id="MobiDB-lite"/>
    </source>
</evidence>
<feature type="compositionally biased region" description="Low complexity" evidence="1">
    <location>
        <begin position="125"/>
        <end position="173"/>
    </location>
</feature>
<feature type="compositionally biased region" description="Polar residues" evidence="1">
    <location>
        <begin position="19"/>
        <end position="41"/>
    </location>
</feature>
<feature type="compositionally biased region" description="Polar residues" evidence="1">
    <location>
        <begin position="114"/>
        <end position="124"/>
    </location>
</feature>
<organism evidence="2 3">
    <name type="scientific">Geodia barretti</name>
    <name type="common">Barrett's horny sponge</name>
    <dbReference type="NCBI Taxonomy" id="519541"/>
    <lineage>
        <taxon>Eukaryota</taxon>
        <taxon>Metazoa</taxon>
        <taxon>Porifera</taxon>
        <taxon>Demospongiae</taxon>
        <taxon>Heteroscleromorpha</taxon>
        <taxon>Tetractinellida</taxon>
        <taxon>Astrophorina</taxon>
        <taxon>Geodiidae</taxon>
        <taxon>Geodia</taxon>
    </lineage>
</organism>
<reference evidence="2" key="1">
    <citation type="submission" date="2023-03" db="EMBL/GenBank/DDBJ databases">
        <authorList>
            <person name="Steffen K."/>
            <person name="Cardenas P."/>
        </authorList>
    </citation>
    <scope>NUCLEOTIDE SEQUENCE</scope>
</reference>
<feature type="region of interest" description="Disordered" evidence="1">
    <location>
        <begin position="1"/>
        <end position="63"/>
    </location>
</feature>
<evidence type="ECO:0000313" key="2">
    <source>
        <dbReference type="EMBL" id="CAI8040895.1"/>
    </source>
</evidence>